<feature type="transmembrane region" description="Helical" evidence="15">
    <location>
        <begin position="881"/>
        <end position="901"/>
    </location>
</feature>
<evidence type="ECO:0000259" key="16">
    <source>
        <dbReference type="SMART" id="SM00831"/>
    </source>
</evidence>
<dbReference type="RefSeq" id="WP_307393074.1">
    <property type="nucleotide sequence ID" value="NZ_BAAADK010000011.1"/>
</dbReference>
<dbReference type="Gene3D" id="3.40.50.1000">
    <property type="entry name" value="HAD superfamily/HAD-like"/>
    <property type="match status" value="1"/>
</dbReference>
<keyword evidence="5" id="KW-0109">Calcium transport</keyword>
<dbReference type="InterPro" id="IPR005782">
    <property type="entry name" value="P-type_ATPase_IIA"/>
</dbReference>
<dbReference type="InterPro" id="IPR006068">
    <property type="entry name" value="ATPase_P-typ_cation-transptr_C"/>
</dbReference>
<dbReference type="SFLD" id="SFLDG00002">
    <property type="entry name" value="C1.7:_P-type_atpase_like"/>
    <property type="match status" value="1"/>
</dbReference>
<feature type="transmembrane region" description="Helical" evidence="15">
    <location>
        <begin position="807"/>
        <end position="825"/>
    </location>
</feature>
<protein>
    <recommendedName>
        <fullName evidence="2">P-type Ca(2+) transporter</fullName>
        <ecNumber evidence="2">7.2.2.10</ecNumber>
    </recommendedName>
</protein>
<evidence type="ECO:0000256" key="12">
    <source>
        <dbReference type="ARBA" id="ARBA00022989"/>
    </source>
</evidence>
<dbReference type="InterPro" id="IPR059000">
    <property type="entry name" value="ATPase_P-type_domA"/>
</dbReference>
<dbReference type="PROSITE" id="PS00154">
    <property type="entry name" value="ATPASE_E1_E2"/>
    <property type="match status" value="1"/>
</dbReference>
<feature type="transmembrane region" description="Helical" evidence="15">
    <location>
        <begin position="778"/>
        <end position="801"/>
    </location>
</feature>
<dbReference type="Proteomes" id="UP001235840">
    <property type="component" value="Unassembled WGS sequence"/>
</dbReference>
<evidence type="ECO:0000313" key="17">
    <source>
        <dbReference type="EMBL" id="MDQ0165691.1"/>
    </source>
</evidence>
<evidence type="ECO:0000256" key="13">
    <source>
        <dbReference type="ARBA" id="ARBA00023065"/>
    </source>
</evidence>
<comment type="caution">
    <text evidence="17">The sequence shown here is derived from an EMBL/GenBank/DDBJ whole genome shotgun (WGS) entry which is preliminary data.</text>
</comment>
<dbReference type="SUPFAM" id="SSF56784">
    <property type="entry name" value="HAD-like"/>
    <property type="match status" value="1"/>
</dbReference>
<accession>A0ABT9VXH7</accession>
<evidence type="ECO:0000256" key="4">
    <source>
        <dbReference type="ARBA" id="ARBA00022553"/>
    </source>
</evidence>
<evidence type="ECO:0000256" key="11">
    <source>
        <dbReference type="ARBA" id="ARBA00022967"/>
    </source>
</evidence>
<proteinExistence type="predicted"/>
<evidence type="ECO:0000256" key="14">
    <source>
        <dbReference type="ARBA" id="ARBA00023136"/>
    </source>
</evidence>
<reference evidence="17 18" key="1">
    <citation type="submission" date="2023-07" db="EMBL/GenBank/DDBJ databases">
        <title>Genomic Encyclopedia of Type Strains, Phase IV (KMG-IV): sequencing the most valuable type-strain genomes for metagenomic binning, comparative biology and taxonomic classification.</title>
        <authorList>
            <person name="Goeker M."/>
        </authorList>
    </citation>
    <scope>NUCLEOTIDE SEQUENCE [LARGE SCALE GENOMIC DNA]</scope>
    <source>
        <strain evidence="17 18">DSM 12751</strain>
    </source>
</reference>
<keyword evidence="8" id="KW-0106">Calcium</keyword>
<keyword evidence="18" id="KW-1185">Reference proteome</keyword>
<dbReference type="Pfam" id="PF00690">
    <property type="entry name" value="Cation_ATPase_N"/>
    <property type="match status" value="1"/>
</dbReference>
<dbReference type="SMART" id="SM00831">
    <property type="entry name" value="Cation_ATPase_N"/>
    <property type="match status" value="1"/>
</dbReference>
<evidence type="ECO:0000256" key="8">
    <source>
        <dbReference type="ARBA" id="ARBA00022837"/>
    </source>
</evidence>
<dbReference type="InterPro" id="IPR044492">
    <property type="entry name" value="P_typ_ATPase_HD_dom"/>
</dbReference>
<dbReference type="Pfam" id="PF00689">
    <property type="entry name" value="Cation_ATPase_C"/>
    <property type="match status" value="1"/>
</dbReference>
<dbReference type="SFLD" id="SFLDS00003">
    <property type="entry name" value="Haloacid_Dehalogenase"/>
    <property type="match status" value="1"/>
</dbReference>
<feature type="transmembrane region" description="Helical" evidence="15">
    <location>
        <begin position="705"/>
        <end position="725"/>
    </location>
</feature>
<keyword evidence="3" id="KW-0813">Transport</keyword>
<keyword evidence="10" id="KW-0460">Magnesium</keyword>
<evidence type="ECO:0000256" key="6">
    <source>
        <dbReference type="ARBA" id="ARBA00022692"/>
    </source>
</evidence>
<keyword evidence="4" id="KW-0597">Phosphoprotein</keyword>
<feature type="transmembrane region" description="Helical" evidence="15">
    <location>
        <begin position="737"/>
        <end position="757"/>
    </location>
</feature>
<dbReference type="InterPro" id="IPR004014">
    <property type="entry name" value="ATPase_P-typ_cation-transptr_N"/>
</dbReference>
<evidence type="ECO:0000256" key="3">
    <source>
        <dbReference type="ARBA" id="ARBA00022448"/>
    </source>
</evidence>
<dbReference type="PANTHER" id="PTHR42861">
    <property type="entry name" value="CALCIUM-TRANSPORTING ATPASE"/>
    <property type="match status" value="1"/>
</dbReference>
<evidence type="ECO:0000256" key="9">
    <source>
        <dbReference type="ARBA" id="ARBA00022840"/>
    </source>
</evidence>
<dbReference type="SUPFAM" id="SSF81653">
    <property type="entry name" value="Calcium ATPase, transduction domain A"/>
    <property type="match status" value="1"/>
</dbReference>
<feature type="transmembrane region" description="Helical" evidence="15">
    <location>
        <begin position="81"/>
        <end position="99"/>
    </location>
</feature>
<dbReference type="EMBL" id="JAUSTY010000005">
    <property type="protein sequence ID" value="MDQ0165691.1"/>
    <property type="molecule type" value="Genomic_DNA"/>
</dbReference>
<feature type="transmembrane region" description="Helical" evidence="15">
    <location>
        <begin position="846"/>
        <end position="866"/>
    </location>
</feature>
<keyword evidence="11" id="KW-1278">Translocase</keyword>
<dbReference type="InterPro" id="IPR008250">
    <property type="entry name" value="ATPase_P-typ_transduc_dom_A_sf"/>
</dbReference>
<keyword evidence="14 15" id="KW-0472">Membrane</keyword>
<dbReference type="InterPro" id="IPR023299">
    <property type="entry name" value="ATPase_P-typ_cyto_dom_N"/>
</dbReference>
<comment type="subcellular location">
    <subcellularLocation>
        <location evidence="1">Endomembrane system</location>
        <topology evidence="1">Multi-pass membrane protein</topology>
    </subcellularLocation>
</comment>
<feature type="transmembrane region" description="Helical" evidence="15">
    <location>
        <begin position="245"/>
        <end position="265"/>
    </location>
</feature>
<dbReference type="SUPFAM" id="SSF81665">
    <property type="entry name" value="Calcium ATPase, transmembrane domain M"/>
    <property type="match status" value="1"/>
</dbReference>
<evidence type="ECO:0000256" key="15">
    <source>
        <dbReference type="SAM" id="Phobius"/>
    </source>
</evidence>
<keyword evidence="12 15" id="KW-1133">Transmembrane helix</keyword>
<keyword evidence="13" id="KW-0406">Ion transport</keyword>
<evidence type="ECO:0000256" key="2">
    <source>
        <dbReference type="ARBA" id="ARBA00012790"/>
    </source>
</evidence>
<organism evidence="17 18">
    <name type="scientific">Caldalkalibacillus horti</name>
    <dbReference type="NCBI Taxonomy" id="77523"/>
    <lineage>
        <taxon>Bacteria</taxon>
        <taxon>Bacillati</taxon>
        <taxon>Bacillota</taxon>
        <taxon>Bacilli</taxon>
        <taxon>Bacillales</taxon>
        <taxon>Bacillaceae</taxon>
        <taxon>Caldalkalibacillus</taxon>
    </lineage>
</organism>
<dbReference type="Gene3D" id="1.20.1110.10">
    <property type="entry name" value="Calcium-transporting ATPase, transmembrane domain"/>
    <property type="match status" value="1"/>
</dbReference>
<evidence type="ECO:0000256" key="5">
    <source>
        <dbReference type="ARBA" id="ARBA00022568"/>
    </source>
</evidence>
<evidence type="ECO:0000313" key="18">
    <source>
        <dbReference type="Proteomes" id="UP001235840"/>
    </source>
</evidence>
<name>A0ABT9VXH7_9BACI</name>
<keyword evidence="6 15" id="KW-0812">Transmembrane</keyword>
<dbReference type="InterPro" id="IPR006413">
    <property type="entry name" value="P-type_ATPase_IIA_PMR1"/>
</dbReference>
<evidence type="ECO:0000256" key="7">
    <source>
        <dbReference type="ARBA" id="ARBA00022741"/>
    </source>
</evidence>
<evidence type="ECO:0000256" key="10">
    <source>
        <dbReference type="ARBA" id="ARBA00022842"/>
    </source>
</evidence>
<dbReference type="Pfam" id="PF00122">
    <property type="entry name" value="E1-E2_ATPase"/>
    <property type="match status" value="1"/>
</dbReference>
<evidence type="ECO:0000256" key="1">
    <source>
        <dbReference type="ARBA" id="ARBA00004127"/>
    </source>
</evidence>
<dbReference type="NCBIfam" id="TIGR01522">
    <property type="entry name" value="ATPase-IIA2_Ca"/>
    <property type="match status" value="1"/>
</dbReference>
<keyword evidence="7" id="KW-0547">Nucleotide-binding</keyword>
<gene>
    <name evidence="17" type="ORF">J2S11_001592</name>
</gene>
<dbReference type="SUPFAM" id="SSF81660">
    <property type="entry name" value="Metal cation-transporting ATPase, ATP-binding domain N"/>
    <property type="match status" value="1"/>
</dbReference>
<dbReference type="CDD" id="cd02089">
    <property type="entry name" value="P-type_ATPase_Ca_prok"/>
    <property type="match status" value="1"/>
</dbReference>
<feature type="domain" description="Cation-transporting P-type ATPase N-terminal" evidence="16">
    <location>
        <begin position="2"/>
        <end position="76"/>
    </location>
</feature>
<dbReference type="NCBIfam" id="TIGR01494">
    <property type="entry name" value="ATPase_P-type"/>
    <property type="match status" value="4"/>
</dbReference>
<dbReference type="EC" id="7.2.2.10" evidence="2"/>
<sequence>MRWYSKDITTVESTLLTNKEQGIAWKEASKRLEKVGPNQIQDQSTVSAFALLLNQFKDFMVLILLIATLISGLLGEYMDAITIIAIIVLNAILGFVQEYRAEQSLHALKELTAPTAHVIRDGELQEIPAAELVPGDIVYFEAGDRIPADLRLFEVKGAYIEESALTGESLPVQKYEHAMNDAEEMSLGDQANMAFMGTLVTRGSGQGVVVATGMATQMGQIAELIQTTEEMQTPLQHRLEQLGKVLITVAIILTAVVVVTGILYGQDAYKMFLAGVSLAVAAIPEGLPAVVTIALALGVQRMIRRKAIVRKLPSVETLGCASVICSDKTGTLTQNKMTVTHLYVNNDTIEVSGVGYDPNGEFTLAPGHAVSFVQKPYVKKILEYGVLCNNATLKEETETEGKLLKRKRTYWDITGDPTEGAIVVAGAKAGVWKEQIERGYQRLEEFPFDSERKMMSVFVQTSGGQKKVITKGAPDVLLQHCTHAFWRGKVTALTDDIRREILRANDQLAEKALRNLAIAYREIKGDGSLMNEAKAERELVFLGLFGMIDPPRAEVKQAIKECSQAGIRTVMITGDHQKTAEAIAYELGILRERGQSLNGNQLQALSDEEFESMVEDVSVYARVSPEHKLRIVKALQKKGHVVAMTGDGVNDAPAIKAADIGIAMGITGTDVAKEASSLILSDDNFSTIKAAIEEGRNIYENIRKFIRYMLASNVGEILVMFFATLAGLPLPLVPIQILWVNLVTDGLPAMALGVDQSEKNVMSQPPRSRRENIFARGLGWKIISRGLLIGLATLAAFWLTLQENPDDLVRAQTIAFATLVMAQLIHVFDCRSDTSIFSRNPFENRWLVLAVLASLLMMIGVMYIEALQPIFRTVALDVKEWLFVLFFAALPSVALSFTYLFKRRR</sequence>
<dbReference type="Gene3D" id="2.70.150.10">
    <property type="entry name" value="Calcium-transporting ATPase, cytoplasmic transduction domain A"/>
    <property type="match status" value="1"/>
</dbReference>
<dbReference type="InterPro" id="IPR023298">
    <property type="entry name" value="ATPase_P-typ_TM_dom_sf"/>
</dbReference>
<dbReference type="PRINTS" id="PR00120">
    <property type="entry name" value="HATPASE"/>
</dbReference>
<dbReference type="InterPro" id="IPR036412">
    <property type="entry name" value="HAD-like_sf"/>
</dbReference>
<dbReference type="SFLD" id="SFLDF00027">
    <property type="entry name" value="p-type_atpase"/>
    <property type="match status" value="1"/>
</dbReference>
<dbReference type="PRINTS" id="PR00119">
    <property type="entry name" value="CATATPASE"/>
</dbReference>
<dbReference type="InterPro" id="IPR001757">
    <property type="entry name" value="P_typ_ATPase"/>
</dbReference>
<dbReference type="InterPro" id="IPR023214">
    <property type="entry name" value="HAD_sf"/>
</dbReference>
<dbReference type="InterPro" id="IPR018303">
    <property type="entry name" value="ATPase_P-typ_P_site"/>
</dbReference>
<feature type="transmembrane region" description="Helical" evidence="15">
    <location>
        <begin position="271"/>
        <end position="297"/>
    </location>
</feature>
<feature type="transmembrane region" description="Helical" evidence="15">
    <location>
        <begin position="59"/>
        <end position="75"/>
    </location>
</feature>
<dbReference type="Pfam" id="PF13246">
    <property type="entry name" value="Cation_ATPase"/>
    <property type="match status" value="1"/>
</dbReference>
<keyword evidence="9" id="KW-0067">ATP-binding</keyword>
<dbReference type="Gene3D" id="3.40.1110.10">
    <property type="entry name" value="Calcium-transporting ATPase, cytoplasmic domain N"/>
    <property type="match status" value="1"/>
</dbReference>
<dbReference type="NCBIfam" id="TIGR01116">
    <property type="entry name" value="ATPase-IIA1_Ca"/>
    <property type="match status" value="1"/>
</dbReference>